<dbReference type="Proteomes" id="UP000478052">
    <property type="component" value="Unassembled WGS sequence"/>
</dbReference>
<evidence type="ECO:0000256" key="2">
    <source>
        <dbReference type="SAM" id="Phobius"/>
    </source>
</evidence>
<feature type="region of interest" description="Disordered" evidence="1">
    <location>
        <begin position="1"/>
        <end position="21"/>
    </location>
</feature>
<keyword evidence="2" id="KW-0472">Membrane</keyword>
<evidence type="ECO:0000256" key="1">
    <source>
        <dbReference type="SAM" id="MobiDB-lite"/>
    </source>
</evidence>
<keyword evidence="2" id="KW-1133">Transmembrane helix</keyword>
<accession>A0A6G0YHR9</accession>
<protein>
    <submittedName>
        <fullName evidence="3">Uncharacterized protein</fullName>
    </submittedName>
</protein>
<feature type="compositionally biased region" description="Low complexity" evidence="1">
    <location>
        <begin position="1"/>
        <end position="13"/>
    </location>
</feature>
<evidence type="ECO:0000313" key="3">
    <source>
        <dbReference type="EMBL" id="KAF0755969.1"/>
    </source>
</evidence>
<gene>
    <name evidence="3" type="ORF">FWK35_00032707</name>
</gene>
<name>A0A6G0YHR9_APHCR</name>
<feature type="compositionally biased region" description="Basic and acidic residues" evidence="1">
    <location>
        <begin position="91"/>
        <end position="102"/>
    </location>
</feature>
<feature type="transmembrane region" description="Helical" evidence="2">
    <location>
        <begin position="262"/>
        <end position="284"/>
    </location>
</feature>
<proteinExistence type="predicted"/>
<keyword evidence="4" id="KW-1185">Reference proteome</keyword>
<keyword evidence="2" id="KW-0812">Transmembrane</keyword>
<dbReference type="AlphaFoldDB" id="A0A6G0YHR9"/>
<evidence type="ECO:0000313" key="4">
    <source>
        <dbReference type="Proteomes" id="UP000478052"/>
    </source>
</evidence>
<reference evidence="3 4" key="1">
    <citation type="submission" date="2019-08" db="EMBL/GenBank/DDBJ databases">
        <title>Whole genome of Aphis craccivora.</title>
        <authorList>
            <person name="Voronova N.V."/>
            <person name="Shulinski R.S."/>
            <person name="Bandarenka Y.V."/>
            <person name="Zhorov D.G."/>
            <person name="Warner D."/>
        </authorList>
    </citation>
    <scope>NUCLEOTIDE SEQUENCE [LARGE SCALE GENOMIC DNA]</scope>
    <source>
        <strain evidence="3">180601</strain>
        <tissue evidence="3">Whole Body</tissue>
    </source>
</reference>
<feature type="region of interest" description="Disordered" evidence="1">
    <location>
        <begin position="84"/>
        <end position="108"/>
    </location>
</feature>
<dbReference type="EMBL" id="VUJU01003971">
    <property type="protein sequence ID" value="KAF0755969.1"/>
    <property type="molecule type" value="Genomic_DNA"/>
</dbReference>
<organism evidence="3 4">
    <name type="scientific">Aphis craccivora</name>
    <name type="common">Cowpea aphid</name>
    <dbReference type="NCBI Taxonomy" id="307492"/>
    <lineage>
        <taxon>Eukaryota</taxon>
        <taxon>Metazoa</taxon>
        <taxon>Ecdysozoa</taxon>
        <taxon>Arthropoda</taxon>
        <taxon>Hexapoda</taxon>
        <taxon>Insecta</taxon>
        <taxon>Pterygota</taxon>
        <taxon>Neoptera</taxon>
        <taxon>Paraneoptera</taxon>
        <taxon>Hemiptera</taxon>
        <taxon>Sternorrhyncha</taxon>
        <taxon>Aphidomorpha</taxon>
        <taxon>Aphidoidea</taxon>
        <taxon>Aphididae</taxon>
        <taxon>Aphidini</taxon>
        <taxon>Aphis</taxon>
        <taxon>Aphis</taxon>
    </lineage>
</organism>
<sequence length="339" mass="37992">MVFPVHDSSSSSDGNDDDIIHGDITTITTTQQQQKQNNQQPTMTKTPSLLLLRSVFHLQQSPRTCDIIIELEDILDDVTDTHTHTHTHKRAFTERARKDRTQTRSLQNCPASGNWLAQLVSAPIRTRTHRTPPPKSKRWGLVVGTSGAQCNRIPARGPPPLMPSGRHRRFGRTAPVWSGTPSVHSATRAVLPQRDSSAARPHYTGAVLRACDSHRRRRRRPADSDYDAEERSFINGRRRRISSNYTSSVRLLRLHLLNSIDYVIALYLFGFFTSACAGLTRSVYACRIVRKSSGPNFFFFLFLFSPRTPYNGDPLNAVSGTRACAVYPYNAIANPIAGQ</sequence>
<comment type="caution">
    <text evidence="3">The sequence shown here is derived from an EMBL/GenBank/DDBJ whole genome shotgun (WGS) entry which is preliminary data.</text>
</comment>